<feature type="compositionally biased region" description="Basic residues" evidence="2">
    <location>
        <begin position="509"/>
        <end position="519"/>
    </location>
</feature>
<evidence type="ECO:0000256" key="2">
    <source>
        <dbReference type="SAM" id="MobiDB-lite"/>
    </source>
</evidence>
<evidence type="ECO:0000313" key="4">
    <source>
        <dbReference type="Proteomes" id="UP001219525"/>
    </source>
</evidence>
<feature type="compositionally biased region" description="Basic residues" evidence="2">
    <location>
        <begin position="1448"/>
        <end position="1458"/>
    </location>
</feature>
<feature type="coiled-coil region" evidence="1">
    <location>
        <begin position="1351"/>
        <end position="1378"/>
    </location>
</feature>
<feature type="compositionally biased region" description="Low complexity" evidence="2">
    <location>
        <begin position="1405"/>
        <end position="1414"/>
    </location>
</feature>
<proteinExistence type="predicted"/>
<reference evidence="3" key="1">
    <citation type="submission" date="2023-03" db="EMBL/GenBank/DDBJ databases">
        <title>Massive genome expansion in bonnet fungi (Mycena s.s.) driven by repeated elements and novel gene families across ecological guilds.</title>
        <authorList>
            <consortium name="Lawrence Berkeley National Laboratory"/>
            <person name="Harder C.B."/>
            <person name="Miyauchi S."/>
            <person name="Viragh M."/>
            <person name="Kuo A."/>
            <person name="Thoen E."/>
            <person name="Andreopoulos B."/>
            <person name="Lu D."/>
            <person name="Skrede I."/>
            <person name="Drula E."/>
            <person name="Henrissat B."/>
            <person name="Morin E."/>
            <person name="Kohler A."/>
            <person name="Barry K."/>
            <person name="LaButti K."/>
            <person name="Morin E."/>
            <person name="Salamov A."/>
            <person name="Lipzen A."/>
            <person name="Mereny Z."/>
            <person name="Hegedus B."/>
            <person name="Baldrian P."/>
            <person name="Stursova M."/>
            <person name="Weitz H."/>
            <person name="Taylor A."/>
            <person name="Grigoriev I.V."/>
            <person name="Nagy L.G."/>
            <person name="Martin F."/>
            <person name="Kauserud H."/>
        </authorList>
    </citation>
    <scope>NUCLEOTIDE SEQUENCE</scope>
    <source>
        <strain evidence="3">9144</strain>
    </source>
</reference>
<accession>A0AAD6UST2</accession>
<feature type="compositionally biased region" description="Low complexity" evidence="2">
    <location>
        <begin position="1459"/>
        <end position="1468"/>
    </location>
</feature>
<evidence type="ECO:0000256" key="1">
    <source>
        <dbReference type="SAM" id="Coils"/>
    </source>
</evidence>
<feature type="compositionally biased region" description="Pro residues" evidence="2">
    <location>
        <begin position="1415"/>
        <end position="1429"/>
    </location>
</feature>
<keyword evidence="4" id="KW-1185">Reference proteome</keyword>
<sequence>MPAVVAAVDVSPKFPDSQRTTKLYPRPIFSQSRAPPALLGRRSCFHHWLDAAQREAITTRRWNYAWLVMVAQYSSCPGHLYEELSLRQVTDAFNWYREWIDRESVSTTQLTAAPPAPRRITPSEAQRYFKRPRQQSDGNPLPGGALGPGVIRTVKDGFAVNRWQLYGGKATHLLTPRRGHIQGWVAEPKSCEVASPDENPSPIIVRLAPSRVCILIWVLPAINEAAVYFLLLFPLAHAPCSTCATFTTPRENMYGGWHNAQYPSASAPLDASTWATTDPEMGTEIDDSLSAWQTTVSFPPQMGPHALSSAAMPHTMGTFPTPFSDLSVVPTNAPQYPSLPPSMPNAWNSALDIGPTPHPAFYQHPFARSSSSSVSSHMSIAYVLPVRIRVGDLIRRSPELPDHGVYEGNMGFCNEWDEFMSYSSGPTTPFSSSDGVNSNIWDASATGSSSSRLQSVDPSDADPFAGLMSDWGSERLLSPGLEFEDSADPLPTAAAPAPAPPPGTTLPQKRQRKSKKRNTHGPIDPATLDFATLDWLPSNTTWLDVEVTSEYVEFPRGLRVTSHKTIKRLERVHGHPSEFPHFKTPTAFIVSYSKDIVPAGMTPDAYFRDLVTSSALRLGYRLIYPFQCPHSWGSGGGSRSKVDAYLSGLFFGREAKELIPCRRPKPKCQGVYACESLDPTFIHEQRRELDPHRQTRLAQATLYAREQQEGTRVGQALTFLRAQNHVHCRGILADGTRCPGRISDVRRRRNAESGDNYGLACTNYGALLLSPDNRHSTQSIPPRINMDILLAAKAGRQICEAEDVEDQCPMVVSLKSMNNATKECDFNHWRDGVQFTASLVRVPCEAEISLYCVLNPDSYPDIALMMLVVPDDTTYHEHPAALGMKCPVTVRELYKSAVRAFGPGATVAKVEMALTTRAMMDRKTPSQYHVSLMNGARKHRLLAQVRAEGASGMSVAEDIAAHIARQQAILDPKKRYIHSSFQRDGARIIFGANSRLLQRIHKLRTLDIDTSFKPVVGKMQMFELNGWLASHARAITPMRVWMEVHDRAAFKLVWSEVFRLVSVLTDCPLRFKRLHYGGTMLGINTDMEAAPILAFGDAAWETMSEDRRRKVGDTAAVPLYTTRVCDVHYNRGIDESCKHLPAGKPSNRDADSDPEYSADESDTEGPPQSLLTRRRLRRLTRFRTQDQLDELERDIFTLADPKVISWWNQKKMHRWLLPGLVQFLSHIDADDWHLMPSSTNLGEGQHHWNNVQTGTSMSIIESMEKYEDLDNLVADQLDLGDSTGDLRNMHNNPIDRYASQSSRRVGRAEKARRGRTLEEHVHRCTFAVSEVKARLQDAKISVKSQTSVRAKEAAQGLVRSLEDELAEAKNALVQAKAEVNSNSSGKVRASAHSGAKAPPFPQRPPAAAAALASSSPPPSEHSPAPPVPQSPSRAPSAPGPASAPAQIKPRRSTRKRARSPSPARPAAARPRRALDLNWGVYDEEGNEIPAAEFAKKFPEEWAKRYGRLYDHLLQYIE</sequence>
<feature type="compositionally biased region" description="Low complexity" evidence="2">
    <location>
        <begin position="1430"/>
        <end position="1445"/>
    </location>
</feature>
<feature type="region of interest" description="Disordered" evidence="2">
    <location>
        <begin position="1138"/>
        <end position="1170"/>
    </location>
</feature>
<gene>
    <name evidence="3" type="ORF">GGX14DRAFT_546210</name>
</gene>
<protein>
    <submittedName>
        <fullName evidence="3">Uncharacterized protein</fullName>
    </submittedName>
</protein>
<dbReference type="Proteomes" id="UP001219525">
    <property type="component" value="Unassembled WGS sequence"/>
</dbReference>
<organism evidence="3 4">
    <name type="scientific">Mycena pura</name>
    <dbReference type="NCBI Taxonomy" id="153505"/>
    <lineage>
        <taxon>Eukaryota</taxon>
        <taxon>Fungi</taxon>
        <taxon>Dikarya</taxon>
        <taxon>Basidiomycota</taxon>
        <taxon>Agaricomycotina</taxon>
        <taxon>Agaricomycetes</taxon>
        <taxon>Agaricomycetidae</taxon>
        <taxon>Agaricales</taxon>
        <taxon>Marasmiineae</taxon>
        <taxon>Mycenaceae</taxon>
        <taxon>Mycena</taxon>
    </lineage>
</organism>
<dbReference type="EMBL" id="JARJCW010000105">
    <property type="protein sequence ID" value="KAJ7193696.1"/>
    <property type="molecule type" value="Genomic_DNA"/>
</dbReference>
<comment type="caution">
    <text evidence="3">The sequence shown here is derived from an EMBL/GenBank/DDBJ whole genome shotgun (WGS) entry which is preliminary data.</text>
</comment>
<evidence type="ECO:0000313" key="3">
    <source>
        <dbReference type="EMBL" id="KAJ7193696.1"/>
    </source>
</evidence>
<feature type="compositionally biased region" description="Acidic residues" evidence="2">
    <location>
        <begin position="1152"/>
        <end position="1163"/>
    </location>
</feature>
<feature type="region of interest" description="Disordered" evidence="2">
    <location>
        <begin position="481"/>
        <end position="523"/>
    </location>
</feature>
<name>A0AAD6UST2_9AGAR</name>
<feature type="region of interest" description="Disordered" evidence="2">
    <location>
        <begin position="1378"/>
        <end position="1471"/>
    </location>
</feature>
<keyword evidence="1" id="KW-0175">Coiled coil</keyword>